<keyword evidence="3" id="KW-1185">Reference proteome</keyword>
<feature type="region of interest" description="Disordered" evidence="1">
    <location>
        <begin position="88"/>
        <end position="107"/>
    </location>
</feature>
<protein>
    <submittedName>
        <fullName evidence="2">Uncharacterized protein</fullName>
    </submittedName>
</protein>
<comment type="caution">
    <text evidence="2">The sequence shown here is derived from an EMBL/GenBank/DDBJ whole genome shotgun (WGS) entry which is preliminary data.</text>
</comment>
<dbReference type="Proteomes" id="UP001057702">
    <property type="component" value="Unassembled WGS sequence"/>
</dbReference>
<dbReference type="RefSeq" id="WP_255919623.1">
    <property type="nucleotide sequence ID" value="NZ_JANFNG010000004.1"/>
</dbReference>
<feature type="compositionally biased region" description="Polar residues" evidence="1">
    <location>
        <begin position="96"/>
        <end position="107"/>
    </location>
</feature>
<sequence>MPRRLTNASAIDGIRQPLTHTSSPTDRPITPSLSSPSARPANGPHSVARRNGSVTAPSHNANPVTEKKSPELESLFPAAAPCPLAWLVHPGLPTDATPSRTNDPQRC</sequence>
<accession>A0ABT1PST2</accession>
<organism evidence="2 3">
    <name type="scientific">Streptomyces humicola</name>
    <dbReference type="NCBI Taxonomy" id="2953240"/>
    <lineage>
        <taxon>Bacteria</taxon>
        <taxon>Bacillati</taxon>
        <taxon>Actinomycetota</taxon>
        <taxon>Actinomycetes</taxon>
        <taxon>Kitasatosporales</taxon>
        <taxon>Streptomycetaceae</taxon>
        <taxon>Streptomyces</taxon>
    </lineage>
</organism>
<reference evidence="2" key="1">
    <citation type="submission" date="2022-06" db="EMBL/GenBank/DDBJ databases">
        <title>Draft genome sequence of Streptomyces sp. RB6PN25 isolated from peat swamp forest in Thailand.</title>
        <authorList>
            <person name="Duangmal K."/>
            <person name="Klaysubun C."/>
        </authorList>
    </citation>
    <scope>NUCLEOTIDE SEQUENCE</scope>
    <source>
        <strain evidence="2">RB6PN25</strain>
    </source>
</reference>
<evidence type="ECO:0000313" key="2">
    <source>
        <dbReference type="EMBL" id="MCQ4080730.1"/>
    </source>
</evidence>
<dbReference type="EMBL" id="JANFNG010000004">
    <property type="protein sequence ID" value="MCQ4080730.1"/>
    <property type="molecule type" value="Genomic_DNA"/>
</dbReference>
<evidence type="ECO:0000313" key="3">
    <source>
        <dbReference type="Proteomes" id="UP001057702"/>
    </source>
</evidence>
<gene>
    <name evidence="2" type="ORF">NGB36_08965</name>
</gene>
<feature type="compositionally biased region" description="Polar residues" evidence="1">
    <location>
        <begin position="52"/>
        <end position="63"/>
    </location>
</feature>
<proteinExistence type="predicted"/>
<evidence type="ECO:0000256" key="1">
    <source>
        <dbReference type="SAM" id="MobiDB-lite"/>
    </source>
</evidence>
<feature type="compositionally biased region" description="Polar residues" evidence="1">
    <location>
        <begin position="18"/>
        <end position="37"/>
    </location>
</feature>
<feature type="region of interest" description="Disordered" evidence="1">
    <location>
        <begin position="1"/>
        <end position="72"/>
    </location>
</feature>
<name>A0ABT1PST2_9ACTN</name>